<comment type="caution">
    <text evidence="2">The sequence shown here is derived from an EMBL/GenBank/DDBJ whole genome shotgun (WGS) entry which is preliminary data.</text>
</comment>
<accession>A0A830FY91</accession>
<gene>
    <name evidence="2" type="ORF">GCM10009017_06080</name>
    <name evidence="3" type="ORF">J2752_001155</name>
</gene>
<dbReference type="RefSeq" id="WP_188869698.1">
    <property type="nucleotide sequence ID" value="NZ_BMOO01000001.1"/>
</dbReference>
<dbReference type="EMBL" id="JAGGKO010000001">
    <property type="protein sequence ID" value="MBP1954274.1"/>
    <property type="molecule type" value="Genomic_DNA"/>
</dbReference>
<name>A0A830FY91_9EURY</name>
<dbReference type="Proteomes" id="UP000765891">
    <property type="component" value="Unassembled WGS sequence"/>
</dbReference>
<evidence type="ECO:0000313" key="2">
    <source>
        <dbReference type="EMBL" id="GGM58755.1"/>
    </source>
</evidence>
<proteinExistence type="predicted"/>
<evidence type="ECO:0000313" key="4">
    <source>
        <dbReference type="Proteomes" id="UP000614609"/>
    </source>
</evidence>
<reference evidence="2" key="1">
    <citation type="journal article" date="2014" name="Int. J. Syst. Evol. Microbiol.">
        <title>Complete genome sequence of Corynebacterium casei LMG S-19264T (=DSM 44701T), isolated from a smear-ripened cheese.</title>
        <authorList>
            <consortium name="US DOE Joint Genome Institute (JGI-PGF)"/>
            <person name="Walter F."/>
            <person name="Albersmeier A."/>
            <person name="Kalinowski J."/>
            <person name="Ruckert C."/>
        </authorList>
    </citation>
    <scope>NUCLEOTIDE SEQUENCE</scope>
    <source>
        <strain evidence="2">JCM 16108</strain>
    </source>
</reference>
<evidence type="ECO:0000313" key="3">
    <source>
        <dbReference type="EMBL" id="MBP1954274.1"/>
    </source>
</evidence>
<dbReference type="AlphaFoldDB" id="A0A830FY91"/>
<dbReference type="OrthoDB" id="67699at2157"/>
<protein>
    <submittedName>
        <fullName evidence="2">Uncharacterized protein</fullName>
    </submittedName>
</protein>
<dbReference type="Proteomes" id="UP000614609">
    <property type="component" value="Unassembled WGS sequence"/>
</dbReference>
<dbReference type="EMBL" id="BMOO01000001">
    <property type="protein sequence ID" value="GGM58755.1"/>
    <property type="molecule type" value="Genomic_DNA"/>
</dbReference>
<keyword evidence="4" id="KW-1185">Reference proteome</keyword>
<evidence type="ECO:0000256" key="1">
    <source>
        <dbReference type="SAM" id="MobiDB-lite"/>
    </source>
</evidence>
<reference evidence="3" key="3">
    <citation type="submission" date="2021-03" db="EMBL/GenBank/DDBJ databases">
        <title>Genomic Encyclopedia of Type Strains, Phase IV (KMG-IV): sequencing the most valuable type-strain genomes for metagenomic binning, comparative biology and taxonomic classification.</title>
        <authorList>
            <person name="Goeker M."/>
        </authorList>
    </citation>
    <scope>NUCLEOTIDE SEQUENCE</scope>
    <source>
        <strain evidence="3">DSM 22443</strain>
    </source>
</reference>
<organism evidence="2 4">
    <name type="scientific">Halarchaeum rubridurum</name>
    <dbReference type="NCBI Taxonomy" id="489911"/>
    <lineage>
        <taxon>Archaea</taxon>
        <taxon>Methanobacteriati</taxon>
        <taxon>Methanobacteriota</taxon>
        <taxon>Stenosarchaea group</taxon>
        <taxon>Halobacteria</taxon>
        <taxon>Halobacteriales</taxon>
        <taxon>Halobacteriaceae</taxon>
    </lineage>
</organism>
<feature type="region of interest" description="Disordered" evidence="1">
    <location>
        <begin position="1"/>
        <end position="32"/>
    </location>
</feature>
<reference evidence="2" key="2">
    <citation type="submission" date="2020-09" db="EMBL/GenBank/DDBJ databases">
        <authorList>
            <person name="Sun Q."/>
            <person name="Ohkuma M."/>
        </authorList>
    </citation>
    <scope>NUCLEOTIDE SEQUENCE</scope>
    <source>
        <strain evidence="2">JCM 16108</strain>
    </source>
</reference>
<sequence>MADGAKRPARRARAGPSQADLGEPSTSPDGHAIERERYALPSELAFALAKHFGCATADIFDPDSDPP</sequence>